<dbReference type="AlphaFoldDB" id="N6W1Q0"/>
<dbReference type="STRING" id="626887.J057_21610"/>
<name>N6W1Q0_9GAMM</name>
<evidence type="ECO:0000259" key="5">
    <source>
        <dbReference type="PROSITE" id="PS50977"/>
    </source>
</evidence>
<evidence type="ECO:0000256" key="3">
    <source>
        <dbReference type="ARBA" id="ARBA00023163"/>
    </source>
</evidence>
<dbReference type="InterPro" id="IPR050109">
    <property type="entry name" value="HTH-type_TetR-like_transc_reg"/>
</dbReference>
<keyword evidence="3" id="KW-0804">Transcription</keyword>
<evidence type="ECO:0000256" key="4">
    <source>
        <dbReference type="PROSITE-ProRule" id="PRU00335"/>
    </source>
</evidence>
<dbReference type="InterPro" id="IPR001647">
    <property type="entry name" value="HTH_TetR"/>
</dbReference>
<gene>
    <name evidence="6" type="ORF">J057_21610</name>
</gene>
<keyword evidence="7" id="KW-1185">Reference proteome</keyword>
<dbReference type="GO" id="GO:0000976">
    <property type="term" value="F:transcription cis-regulatory region binding"/>
    <property type="evidence" value="ECO:0007669"/>
    <property type="project" value="TreeGrafter"/>
</dbReference>
<dbReference type="InterPro" id="IPR036271">
    <property type="entry name" value="Tet_transcr_reg_TetR-rel_C_sf"/>
</dbReference>
<dbReference type="eggNOG" id="COG1309">
    <property type="taxonomic scope" value="Bacteria"/>
</dbReference>
<dbReference type="Proteomes" id="UP000013165">
    <property type="component" value="Unassembled WGS sequence"/>
</dbReference>
<dbReference type="PROSITE" id="PS50977">
    <property type="entry name" value="HTH_TETR_2"/>
    <property type="match status" value="1"/>
</dbReference>
<evidence type="ECO:0000256" key="2">
    <source>
        <dbReference type="ARBA" id="ARBA00023125"/>
    </source>
</evidence>
<sequence>MKAVNAIKTRRRGAELERALLDEAWNELVEHGYAKLTMEAVASRAGTSRSVLARRWDSRFSLTIAAIRQQLARYPLEVADRGEVRSELLAFLERVSERTAVIAVVFSLLASEYFQDSSSPPRELREVLIDGETNELAAILHRAVGRGEIDSQKLTPSIKTLLSDLFRHHAIMNLSAPSKELRTSWVDEIFLPLVRI</sequence>
<dbReference type="Gene3D" id="1.10.10.60">
    <property type="entry name" value="Homeodomain-like"/>
    <property type="match status" value="1"/>
</dbReference>
<dbReference type="PANTHER" id="PTHR30055:SF148">
    <property type="entry name" value="TETR-FAMILY TRANSCRIPTIONAL REGULATOR"/>
    <property type="match status" value="1"/>
</dbReference>
<proteinExistence type="predicted"/>
<feature type="domain" description="HTH tetR-type" evidence="5">
    <location>
        <begin position="14"/>
        <end position="74"/>
    </location>
</feature>
<dbReference type="SUPFAM" id="SSF46689">
    <property type="entry name" value="Homeodomain-like"/>
    <property type="match status" value="1"/>
</dbReference>
<feature type="DNA-binding region" description="H-T-H motif" evidence="4">
    <location>
        <begin position="37"/>
        <end position="56"/>
    </location>
</feature>
<evidence type="ECO:0000313" key="6">
    <source>
        <dbReference type="EMBL" id="ENO14034.1"/>
    </source>
</evidence>
<reference evidence="6 7" key="1">
    <citation type="journal article" date="2013" name="Genome Announc.">
        <title>Genome Sequence of the Polycyclic Aromatic Hydrocarbon-Degrading Bacterium Strain Marinobacter nanhaiticus D15-8WT.</title>
        <authorList>
            <person name="Cui Z."/>
            <person name="Gao W."/>
            <person name="Li Q."/>
            <person name="Xu G."/>
            <person name="Zheng L."/>
        </authorList>
    </citation>
    <scope>NUCLEOTIDE SEQUENCE [LARGE SCALE GENOMIC DNA]</scope>
    <source>
        <strain evidence="6 7">D15-8W</strain>
    </source>
</reference>
<dbReference type="HOGENOM" id="CLU_069356_25_3_6"/>
<dbReference type="PANTHER" id="PTHR30055">
    <property type="entry name" value="HTH-TYPE TRANSCRIPTIONAL REGULATOR RUTR"/>
    <property type="match status" value="1"/>
</dbReference>
<dbReference type="RefSeq" id="WP_004582254.1">
    <property type="nucleotide sequence ID" value="NZ_AP028878.1"/>
</dbReference>
<keyword evidence="2 4" id="KW-0238">DNA-binding</keyword>
<keyword evidence="1" id="KW-0805">Transcription regulation</keyword>
<dbReference type="OrthoDB" id="9796019at2"/>
<dbReference type="InterPro" id="IPR009057">
    <property type="entry name" value="Homeodomain-like_sf"/>
</dbReference>
<dbReference type="Pfam" id="PF00440">
    <property type="entry name" value="TetR_N"/>
    <property type="match status" value="1"/>
</dbReference>
<dbReference type="GO" id="GO:0003700">
    <property type="term" value="F:DNA-binding transcription factor activity"/>
    <property type="evidence" value="ECO:0007669"/>
    <property type="project" value="TreeGrafter"/>
</dbReference>
<evidence type="ECO:0000313" key="7">
    <source>
        <dbReference type="Proteomes" id="UP000013165"/>
    </source>
</evidence>
<protein>
    <submittedName>
        <fullName evidence="6">TetR/AcrR family transcriptional regulator</fullName>
    </submittedName>
</protein>
<dbReference type="Gene3D" id="1.10.357.10">
    <property type="entry name" value="Tetracycline Repressor, domain 2"/>
    <property type="match status" value="1"/>
</dbReference>
<dbReference type="InterPro" id="IPR011075">
    <property type="entry name" value="TetR_C"/>
</dbReference>
<organism evidence="6 7">
    <name type="scientific">Marinobacter nanhaiticus D15-8W</name>
    <dbReference type="NCBI Taxonomy" id="626887"/>
    <lineage>
        <taxon>Bacteria</taxon>
        <taxon>Pseudomonadati</taxon>
        <taxon>Pseudomonadota</taxon>
        <taxon>Gammaproteobacteria</taxon>
        <taxon>Pseudomonadales</taxon>
        <taxon>Marinobacteraceae</taxon>
        <taxon>Marinobacter</taxon>
    </lineage>
</organism>
<accession>N6W1Q0</accession>
<dbReference type="SUPFAM" id="SSF48498">
    <property type="entry name" value="Tetracyclin repressor-like, C-terminal domain"/>
    <property type="match status" value="1"/>
</dbReference>
<evidence type="ECO:0000256" key="1">
    <source>
        <dbReference type="ARBA" id="ARBA00023015"/>
    </source>
</evidence>
<comment type="caution">
    <text evidence="6">The sequence shown here is derived from an EMBL/GenBank/DDBJ whole genome shotgun (WGS) entry which is preliminary data.</text>
</comment>
<dbReference type="EMBL" id="APLQ01000014">
    <property type="protein sequence ID" value="ENO14034.1"/>
    <property type="molecule type" value="Genomic_DNA"/>
</dbReference>
<dbReference type="Pfam" id="PF16859">
    <property type="entry name" value="TetR_C_11"/>
    <property type="match status" value="1"/>
</dbReference>